<dbReference type="Pfam" id="PF14106">
    <property type="entry name" value="DUF4279"/>
    <property type="match status" value="1"/>
</dbReference>
<organism evidence="1 2">
    <name type="scientific">Brevundimonas basaltis</name>
    <dbReference type="NCBI Taxonomy" id="472166"/>
    <lineage>
        <taxon>Bacteria</taxon>
        <taxon>Pseudomonadati</taxon>
        <taxon>Pseudomonadota</taxon>
        <taxon>Alphaproteobacteria</taxon>
        <taxon>Caulobacterales</taxon>
        <taxon>Caulobacteraceae</taxon>
        <taxon>Brevundimonas</taxon>
    </lineage>
</organism>
<evidence type="ECO:0000313" key="2">
    <source>
        <dbReference type="Proteomes" id="UP000566663"/>
    </source>
</evidence>
<dbReference type="Proteomes" id="UP000566663">
    <property type="component" value="Unassembled WGS sequence"/>
</dbReference>
<dbReference type="InterPro" id="IPR025459">
    <property type="entry name" value="DUF4279"/>
</dbReference>
<protein>
    <recommendedName>
        <fullName evidence="3">DUF4279 domain-containing protein</fullName>
    </recommendedName>
</protein>
<gene>
    <name evidence="1" type="ORF">HNQ67_002307</name>
</gene>
<dbReference type="AlphaFoldDB" id="A0A7W8MH08"/>
<evidence type="ECO:0008006" key="3">
    <source>
        <dbReference type="Google" id="ProtNLM"/>
    </source>
</evidence>
<sequence length="138" mass="14702">MGGIHETSASLGFYGDDLDPDEITIALGARPTVGVRKGQTWVTEFGAEKVARTGSWRVVAQRSPPGDLDGQIAGLLSTLTDDLAVWNDLASRFRGRLFCGLFLKAGNEGATLKPETVLAMGSRGLCLDLDIYGAEMLD</sequence>
<keyword evidence="2" id="KW-1185">Reference proteome</keyword>
<reference evidence="1 2" key="1">
    <citation type="submission" date="2020-08" db="EMBL/GenBank/DDBJ databases">
        <title>Genomic Encyclopedia of Type Strains, Phase IV (KMG-IV): sequencing the most valuable type-strain genomes for metagenomic binning, comparative biology and taxonomic classification.</title>
        <authorList>
            <person name="Goeker M."/>
        </authorList>
    </citation>
    <scope>NUCLEOTIDE SEQUENCE [LARGE SCALE GENOMIC DNA]</scope>
    <source>
        <strain evidence="1 2">DSM 25335</strain>
    </source>
</reference>
<dbReference type="RefSeq" id="WP_183255472.1">
    <property type="nucleotide sequence ID" value="NZ_BAAAFF010000001.1"/>
</dbReference>
<accession>A0A7W8MH08</accession>
<evidence type="ECO:0000313" key="1">
    <source>
        <dbReference type="EMBL" id="MBB5292783.1"/>
    </source>
</evidence>
<dbReference type="EMBL" id="JACHFZ010000004">
    <property type="protein sequence ID" value="MBB5292783.1"/>
    <property type="molecule type" value="Genomic_DNA"/>
</dbReference>
<proteinExistence type="predicted"/>
<name>A0A7W8MH08_9CAUL</name>
<comment type="caution">
    <text evidence="1">The sequence shown here is derived from an EMBL/GenBank/DDBJ whole genome shotgun (WGS) entry which is preliminary data.</text>
</comment>